<organism evidence="1 2">
    <name type="scientific">Triplophysa rosa</name>
    <name type="common">Cave loach</name>
    <dbReference type="NCBI Taxonomy" id="992332"/>
    <lineage>
        <taxon>Eukaryota</taxon>
        <taxon>Metazoa</taxon>
        <taxon>Chordata</taxon>
        <taxon>Craniata</taxon>
        <taxon>Vertebrata</taxon>
        <taxon>Euteleostomi</taxon>
        <taxon>Actinopterygii</taxon>
        <taxon>Neopterygii</taxon>
        <taxon>Teleostei</taxon>
        <taxon>Ostariophysi</taxon>
        <taxon>Cypriniformes</taxon>
        <taxon>Nemacheilidae</taxon>
        <taxon>Triplophysa</taxon>
    </lineage>
</organism>
<protein>
    <submittedName>
        <fullName evidence="1">Uncharacterized protein</fullName>
    </submittedName>
</protein>
<comment type="caution">
    <text evidence="1">The sequence shown here is derived from an EMBL/GenBank/DDBJ whole genome shotgun (WGS) entry which is preliminary data.</text>
</comment>
<name>A0A9W7WCX3_TRIRA</name>
<proteinExistence type="predicted"/>
<feature type="non-terminal residue" evidence="1">
    <location>
        <position position="179"/>
    </location>
</feature>
<accession>A0A9W7WCX3</accession>
<dbReference type="Proteomes" id="UP001059041">
    <property type="component" value="Linkage Group LG21"/>
</dbReference>
<dbReference type="AlphaFoldDB" id="A0A9W7WCX3"/>
<sequence>SHVGSALYMNCVALYCYCKGILRGSSEIVHAQTSATPLPGTSVRMKKEGGVKKSEGNELSLLKDRGWHASKDRKSRDRTPTELTFILHPTPPGTKGSALKERLNPKICFKKLDFLLLSKGSKGQSNFIKGYIFLHWTEGLFGPSLLATPDLSQKTCRRSVISLLDIWTSALVLVHLWCC</sequence>
<gene>
    <name evidence="1" type="ORF">IRJ41_015012</name>
</gene>
<dbReference type="EMBL" id="JAFHDT010000021">
    <property type="protein sequence ID" value="KAI7794359.1"/>
    <property type="molecule type" value="Genomic_DNA"/>
</dbReference>
<reference evidence="1" key="1">
    <citation type="submission" date="2021-02" db="EMBL/GenBank/DDBJ databases">
        <title>Comparative genomics reveals that relaxation of natural selection precedes convergent phenotypic evolution of cavefish.</title>
        <authorList>
            <person name="Peng Z."/>
        </authorList>
    </citation>
    <scope>NUCLEOTIDE SEQUENCE</scope>
    <source>
        <tissue evidence="1">Muscle</tissue>
    </source>
</reference>
<evidence type="ECO:0000313" key="2">
    <source>
        <dbReference type="Proteomes" id="UP001059041"/>
    </source>
</evidence>
<evidence type="ECO:0000313" key="1">
    <source>
        <dbReference type="EMBL" id="KAI7794359.1"/>
    </source>
</evidence>
<keyword evidence="2" id="KW-1185">Reference proteome</keyword>
<feature type="non-terminal residue" evidence="1">
    <location>
        <position position="1"/>
    </location>
</feature>